<dbReference type="Proteomes" id="UP000255423">
    <property type="component" value="Unassembled WGS sequence"/>
</dbReference>
<gene>
    <name evidence="3" type="ORF">SAMN05661053_1210</name>
</gene>
<dbReference type="Gene3D" id="3.40.1620.10">
    <property type="entry name" value="YefM-like domain"/>
    <property type="match status" value="1"/>
</dbReference>
<accession>A0A380RYK2</accession>
<evidence type="ECO:0000313" key="3">
    <source>
        <dbReference type="EMBL" id="SUQ19962.1"/>
    </source>
</evidence>
<dbReference type="InterPro" id="IPR006442">
    <property type="entry name" value="Antitoxin_Phd/YefM"/>
</dbReference>
<organism evidence="3 4">
    <name type="scientific">Fibrobacter succinogenes</name>
    <name type="common">Bacteroides succinogenes</name>
    <dbReference type="NCBI Taxonomy" id="833"/>
    <lineage>
        <taxon>Bacteria</taxon>
        <taxon>Pseudomonadati</taxon>
        <taxon>Fibrobacterota</taxon>
        <taxon>Fibrobacteria</taxon>
        <taxon>Fibrobacterales</taxon>
        <taxon>Fibrobacteraceae</taxon>
        <taxon>Fibrobacter</taxon>
    </lineage>
</organism>
<comment type="function">
    <text evidence="2">Antitoxin component of a type II toxin-antitoxin (TA) system.</text>
</comment>
<dbReference type="EMBL" id="UHJL01000001">
    <property type="protein sequence ID" value="SUQ19962.1"/>
    <property type="molecule type" value="Genomic_DNA"/>
</dbReference>
<name>A0A380RYK2_FIBSU</name>
<dbReference type="InterPro" id="IPR036165">
    <property type="entry name" value="YefM-like_sf"/>
</dbReference>
<evidence type="ECO:0000313" key="4">
    <source>
        <dbReference type="Proteomes" id="UP000255423"/>
    </source>
</evidence>
<dbReference type="RefSeq" id="WP_244536671.1">
    <property type="nucleotide sequence ID" value="NZ_UHJL01000001.1"/>
</dbReference>
<evidence type="ECO:0000256" key="2">
    <source>
        <dbReference type="RuleBase" id="RU362080"/>
    </source>
</evidence>
<protein>
    <recommendedName>
        <fullName evidence="2">Antitoxin</fullName>
    </recommendedName>
</protein>
<evidence type="ECO:0000256" key="1">
    <source>
        <dbReference type="ARBA" id="ARBA00009981"/>
    </source>
</evidence>
<proteinExistence type="inferred from homology"/>
<dbReference type="NCBIfam" id="TIGR01552">
    <property type="entry name" value="phd_fam"/>
    <property type="match status" value="1"/>
</dbReference>
<dbReference type="SUPFAM" id="SSF143120">
    <property type="entry name" value="YefM-like"/>
    <property type="match status" value="1"/>
</dbReference>
<dbReference type="AlphaFoldDB" id="A0A380RYK2"/>
<reference evidence="3 4" key="1">
    <citation type="submission" date="2017-08" db="EMBL/GenBank/DDBJ databases">
        <authorList>
            <person name="de Groot N.N."/>
        </authorList>
    </citation>
    <scope>NUCLEOTIDE SEQUENCE [LARGE SCALE GENOMIC DNA]</scope>
    <source>
        <strain evidence="3 4">HM2</strain>
    </source>
</reference>
<dbReference type="Pfam" id="PF02604">
    <property type="entry name" value="PhdYeFM_antitox"/>
    <property type="match status" value="1"/>
</dbReference>
<sequence>MSKVVSAMDMRQNFGTLLNQVAIKDEEIVIERAGKPLARLVSMNSATNGKLDFRDIGKLPNDIWNEL</sequence>
<comment type="similarity">
    <text evidence="1 2">Belongs to the phD/YefM antitoxin family.</text>
</comment>